<dbReference type="InterPro" id="IPR029039">
    <property type="entry name" value="Flavoprotein-like_sf"/>
</dbReference>
<dbReference type="EMBL" id="CP000033">
    <property type="protein sequence ID" value="AAV43636.1"/>
    <property type="molecule type" value="Genomic_DNA"/>
</dbReference>
<dbReference type="Pfam" id="PF03358">
    <property type="entry name" value="FMN_red"/>
    <property type="match status" value="1"/>
</dbReference>
<dbReference type="STRING" id="272621.LBA1834"/>
<dbReference type="HOGENOM" id="CLU_055322_4_0_9"/>
<keyword evidence="3" id="KW-1185">Reference proteome</keyword>
<dbReference type="PATRIC" id="fig|272621.13.peg.1743"/>
<protein>
    <submittedName>
        <fullName evidence="2">Putative oxidoreductase</fullName>
    </submittedName>
</protein>
<evidence type="ECO:0000313" key="2">
    <source>
        <dbReference type="EMBL" id="AAV43636.1"/>
    </source>
</evidence>
<dbReference type="InterPro" id="IPR005025">
    <property type="entry name" value="FMN_Rdtase-like_dom"/>
</dbReference>
<dbReference type="eggNOG" id="COG0431">
    <property type="taxonomic scope" value="Bacteria"/>
</dbReference>
<dbReference type="AlphaFoldDB" id="Q5FI38"/>
<reference evidence="2 3" key="1">
    <citation type="journal article" date="2005" name="Proc. Natl. Acad. Sci. U.S.A.">
        <title>Complete genome sequence of the probiotic lactic acid bacterium Lactobacillus acidophilus NCFM.</title>
        <authorList>
            <person name="Altermann E."/>
            <person name="Russell W.M."/>
            <person name="Azcarate-Peril M.A."/>
            <person name="Barrangou R."/>
            <person name="Buck B.L."/>
            <person name="McAuliffe O."/>
            <person name="Souther N."/>
            <person name="Dobson A."/>
            <person name="Duong T."/>
            <person name="Callanan M."/>
            <person name="Lick S."/>
            <person name="Hamrick A."/>
            <person name="Cano R."/>
            <person name="Klaenhammer T.R."/>
        </authorList>
    </citation>
    <scope>NUCLEOTIDE SEQUENCE [LARGE SCALE GENOMIC DNA]</scope>
    <source>
        <strain evidence="3">ATCC 700396 / NCK56 / N2 / NCFM</strain>
    </source>
</reference>
<dbReference type="KEGG" id="lac:LBA1834"/>
<feature type="domain" description="NADPH-dependent FMN reductase-like" evidence="1">
    <location>
        <begin position="1"/>
        <end position="144"/>
    </location>
</feature>
<gene>
    <name evidence="2" type="ordered locus">LBA1834</name>
</gene>
<evidence type="ECO:0000313" key="3">
    <source>
        <dbReference type="Proteomes" id="UP000006381"/>
    </source>
</evidence>
<accession>Q5FI38</accession>
<organism evidence="3">
    <name type="scientific">Lactobacillus acidophilus (strain ATCC 700396 / NCK56 / N2 / NCFM)</name>
    <dbReference type="NCBI Taxonomy" id="272621"/>
    <lineage>
        <taxon>Bacteria</taxon>
        <taxon>Bacillati</taxon>
        <taxon>Bacillota</taxon>
        <taxon>Bacilli</taxon>
        <taxon>Lactobacillales</taxon>
        <taxon>Lactobacillaceae</taxon>
        <taxon>Lactobacillus</taxon>
    </lineage>
</organism>
<dbReference type="BioCyc" id="LACI272621:G1G49-1791-MONOMER"/>
<dbReference type="PANTHER" id="PTHR30543">
    <property type="entry name" value="CHROMATE REDUCTASE"/>
    <property type="match status" value="1"/>
</dbReference>
<dbReference type="PANTHER" id="PTHR30543:SF21">
    <property type="entry name" value="NAD(P)H-DEPENDENT FMN REDUCTASE LOT6"/>
    <property type="match status" value="1"/>
</dbReference>
<dbReference type="GO" id="GO:0016491">
    <property type="term" value="F:oxidoreductase activity"/>
    <property type="evidence" value="ECO:0007669"/>
    <property type="project" value="InterPro"/>
</dbReference>
<dbReference type="GO" id="GO:0010181">
    <property type="term" value="F:FMN binding"/>
    <property type="evidence" value="ECO:0007669"/>
    <property type="project" value="TreeGrafter"/>
</dbReference>
<dbReference type="Gene3D" id="3.40.50.360">
    <property type="match status" value="1"/>
</dbReference>
<dbReference type="OrthoDB" id="9812295at2"/>
<proteinExistence type="predicted"/>
<dbReference type="SUPFAM" id="SSF52218">
    <property type="entry name" value="Flavoproteins"/>
    <property type="match status" value="1"/>
</dbReference>
<sequence length="179" mass="19732">MKVLALSGSNADNSFNEKLLRIIIKNLGYKYDFDFATVKGLPMFKEGVEAPADILALGEKIENAEMVLIASPEQQHSVTSALKSALEWLSSAIHPFHGKPVVIVSTSPMPQGAARSQTRLKSILASPGFSAYVFNGDEFMMGFAPKQFDEEGNLVDPGTLKFLNHFFDEVDDWYAKITK</sequence>
<dbReference type="GO" id="GO:0005829">
    <property type="term" value="C:cytosol"/>
    <property type="evidence" value="ECO:0007669"/>
    <property type="project" value="TreeGrafter"/>
</dbReference>
<dbReference type="GeneID" id="93291026"/>
<dbReference type="InterPro" id="IPR050712">
    <property type="entry name" value="NAD(P)H-dep_reductase"/>
</dbReference>
<dbReference type="RefSeq" id="WP_003549688.1">
    <property type="nucleotide sequence ID" value="NC_006814.3"/>
</dbReference>
<dbReference type="Proteomes" id="UP000006381">
    <property type="component" value="Chromosome"/>
</dbReference>
<evidence type="ECO:0000259" key="1">
    <source>
        <dbReference type="Pfam" id="PF03358"/>
    </source>
</evidence>
<name>Q5FI38_LACAC</name>